<evidence type="ECO:0000313" key="4">
    <source>
        <dbReference type="Proteomes" id="UP000481153"/>
    </source>
</evidence>
<dbReference type="AlphaFoldDB" id="A0A6G0XYW3"/>
<gene>
    <name evidence="3" type="ORF">Ae201684_000166</name>
</gene>
<keyword evidence="4" id="KW-1185">Reference proteome</keyword>
<feature type="transmembrane region" description="Helical" evidence="2">
    <location>
        <begin position="246"/>
        <end position="263"/>
    </location>
</feature>
<dbReference type="VEuPathDB" id="FungiDB:AeMF1_015449"/>
<keyword evidence="2" id="KW-0472">Membrane</keyword>
<feature type="transmembrane region" description="Helical" evidence="2">
    <location>
        <begin position="57"/>
        <end position="79"/>
    </location>
</feature>
<organism evidence="3 4">
    <name type="scientific">Aphanomyces euteiches</name>
    <dbReference type="NCBI Taxonomy" id="100861"/>
    <lineage>
        <taxon>Eukaryota</taxon>
        <taxon>Sar</taxon>
        <taxon>Stramenopiles</taxon>
        <taxon>Oomycota</taxon>
        <taxon>Saprolegniomycetes</taxon>
        <taxon>Saprolegniales</taxon>
        <taxon>Verrucalvaceae</taxon>
        <taxon>Aphanomyces</taxon>
    </lineage>
</organism>
<dbReference type="EMBL" id="VJMJ01000001">
    <property type="protein sequence ID" value="KAF0745717.1"/>
    <property type="molecule type" value="Genomic_DNA"/>
</dbReference>
<keyword evidence="2" id="KW-1133">Transmembrane helix</keyword>
<feature type="transmembrane region" description="Helical" evidence="2">
    <location>
        <begin position="113"/>
        <end position="132"/>
    </location>
</feature>
<feature type="transmembrane region" description="Helical" evidence="2">
    <location>
        <begin position="270"/>
        <end position="288"/>
    </location>
</feature>
<feature type="region of interest" description="Disordered" evidence="1">
    <location>
        <begin position="1"/>
        <end position="22"/>
    </location>
</feature>
<comment type="caution">
    <text evidence="3">The sequence shown here is derived from an EMBL/GenBank/DDBJ whole genome shotgun (WGS) entry which is preliminary data.</text>
</comment>
<name>A0A6G0XYW3_9STRA</name>
<accession>A0A6G0XYW3</accession>
<dbReference type="Proteomes" id="UP000481153">
    <property type="component" value="Unassembled WGS sequence"/>
</dbReference>
<evidence type="ECO:0000256" key="1">
    <source>
        <dbReference type="SAM" id="MobiDB-lite"/>
    </source>
</evidence>
<reference evidence="3 4" key="1">
    <citation type="submission" date="2019-07" db="EMBL/GenBank/DDBJ databases">
        <title>Genomics analysis of Aphanomyces spp. identifies a new class of oomycete effector associated with host adaptation.</title>
        <authorList>
            <person name="Gaulin E."/>
        </authorList>
    </citation>
    <scope>NUCLEOTIDE SEQUENCE [LARGE SCALE GENOMIC DNA]</scope>
    <source>
        <strain evidence="3 4">ATCC 201684</strain>
    </source>
</reference>
<sequence length="306" mass="34292">MTARVSPKNTAWMGKKTTKQRKRTAKKAQIVDIHKATEQLSQEKLKVAVERSTVYPWLLYSAFGIVAAIGAALDVVAIAVPDDFSSRCCKFLFVVITCVNIRTHGQFGRKPWWIRALVYILCNFAGATTICIARQEIPAYMRGVQPWVSVAIAAMFIEVLMRNNDATGREHCMWARAFCVVPVSLWKTKTLGRLVTDCYETGTPLFKCVPMVTADLGASGLMLVFLSHLDAHGFSLPTHFAQVERVYVMAQHLVVMGPIALIWKLEESKFNATTAMIAGGLVLFYNLVKYCWLPIDYFLTQSKKID</sequence>
<keyword evidence="2" id="KW-0812">Transmembrane</keyword>
<evidence type="ECO:0000313" key="3">
    <source>
        <dbReference type="EMBL" id="KAF0745717.1"/>
    </source>
</evidence>
<protein>
    <submittedName>
        <fullName evidence="3">Uncharacterized protein</fullName>
    </submittedName>
</protein>
<proteinExistence type="predicted"/>
<evidence type="ECO:0000256" key="2">
    <source>
        <dbReference type="SAM" id="Phobius"/>
    </source>
</evidence>